<feature type="transmembrane region" description="Helical" evidence="15">
    <location>
        <begin position="64"/>
        <end position="82"/>
    </location>
</feature>
<keyword evidence="18" id="KW-0614">Plasmid</keyword>
<keyword evidence="9 15" id="KW-0418">Kinase</keyword>
<dbReference type="InterPro" id="IPR017055">
    <property type="entry name" value="Sig_transdc_His_kinase_DctB"/>
</dbReference>
<keyword evidence="16" id="KW-0175">Coiled coil</keyword>
<evidence type="ECO:0000313" key="19">
    <source>
        <dbReference type="Proteomes" id="UP000001054"/>
    </source>
</evidence>
<dbReference type="InterPro" id="IPR036097">
    <property type="entry name" value="HisK_dim/P_sf"/>
</dbReference>
<keyword evidence="5" id="KW-0597">Phosphoprotein</keyword>
<dbReference type="KEGG" id="rhi:NGR_b13970"/>
<keyword evidence="12 15" id="KW-0902">Two-component regulatory system</keyword>
<dbReference type="InterPro" id="IPR029151">
    <property type="entry name" value="Sensor-like_sf"/>
</dbReference>
<evidence type="ECO:0000256" key="4">
    <source>
        <dbReference type="ARBA" id="ARBA00022519"/>
    </source>
</evidence>
<dbReference type="InterPro" id="IPR005467">
    <property type="entry name" value="His_kinase_dom"/>
</dbReference>
<dbReference type="PIRSF" id="PIRSF036431">
    <property type="entry name" value="STHK_DctB"/>
    <property type="match status" value="1"/>
</dbReference>
<reference evidence="18 19" key="2">
    <citation type="journal article" date="2009" name="Appl. Environ. Microbiol.">
        <title>Rhizobium sp. strain NGR234 possesses a remarkable number of secretion systems.</title>
        <authorList>
            <person name="Schmeisser C."/>
            <person name="Liesegang H."/>
            <person name="Krysciak D."/>
            <person name="Bakkou N."/>
            <person name="Le Quere A."/>
            <person name="Wollherr A."/>
            <person name="Heinemeyer I."/>
            <person name="Morgenstern B."/>
            <person name="Pommerening-Roeser A."/>
            <person name="Flores M."/>
            <person name="Palacios R."/>
            <person name="Brenner S."/>
            <person name="Gottschalk G."/>
            <person name="Schmitz R.A."/>
            <person name="Broughton W.J."/>
            <person name="Perret X."/>
            <person name="Strittmatter A.W."/>
            <person name="Streit W.R."/>
        </authorList>
    </citation>
    <scope>NUCLEOTIDE SEQUENCE [LARGE SCALE GENOMIC DNA]</scope>
    <source>
        <strain evidence="19">NBRC 101917 / NGR234</strain>
    </source>
</reference>
<dbReference type="FunFam" id="3.30.450.20:FF:000127">
    <property type="entry name" value="C4-dicarboxylate transport sensor protein"/>
    <property type="match status" value="1"/>
</dbReference>
<dbReference type="SUPFAM" id="SSF55874">
    <property type="entry name" value="ATPase domain of HSP90 chaperone/DNA topoisomerase II/histidine kinase"/>
    <property type="match status" value="1"/>
</dbReference>
<dbReference type="SUPFAM" id="SSF47384">
    <property type="entry name" value="Homodimeric domain of signal transducing histidine kinase"/>
    <property type="match status" value="1"/>
</dbReference>
<comment type="function">
    <text evidence="14 15">Member of the two-component regulatory system DctB/DctD involved in the transport of C4-dicarboxylates. DctB functions as a membrane-associated protein kinase that phosphorylates DctD in response to environmental signals.</text>
</comment>
<keyword evidence="7 15" id="KW-0812">Transmembrane</keyword>
<dbReference type="GO" id="GO:0000155">
    <property type="term" value="F:phosphorelay sensor kinase activity"/>
    <property type="evidence" value="ECO:0007669"/>
    <property type="project" value="UniProtKB-UniRule"/>
</dbReference>
<feature type="transmembrane region" description="Helical" evidence="15">
    <location>
        <begin position="352"/>
        <end position="374"/>
    </location>
</feature>
<dbReference type="SMART" id="SM00387">
    <property type="entry name" value="HATPase_c"/>
    <property type="match status" value="1"/>
</dbReference>
<feature type="coiled-coil region" evidence="16">
    <location>
        <begin position="377"/>
        <end position="432"/>
    </location>
</feature>
<dbReference type="AlphaFoldDB" id="C3KRZ0"/>
<evidence type="ECO:0000256" key="15">
    <source>
        <dbReference type="PIRNR" id="PIRNR036431"/>
    </source>
</evidence>
<dbReference type="PRINTS" id="PR00344">
    <property type="entry name" value="BCTRLSENSOR"/>
</dbReference>
<keyword evidence="4 15" id="KW-0997">Cell inner membrane</keyword>
<evidence type="ECO:0000313" key="18">
    <source>
        <dbReference type="EMBL" id="ACP22848.1"/>
    </source>
</evidence>
<keyword evidence="11 15" id="KW-1133">Transmembrane helix</keyword>
<keyword evidence="10 15" id="KW-0067">ATP-binding</keyword>
<dbReference type="HOGENOM" id="CLU_000445_94_2_5"/>
<reference evidence="19" key="1">
    <citation type="journal article" date="2004" name="J. Bacteriol.">
        <title>An evolutionary hot spot: the pNGR234b replicon of Rhizobium sp. strain NGR234.</title>
        <authorList>
            <person name="Streit W.R."/>
            <person name="Schmitz R.A."/>
            <person name="Perret X."/>
            <person name="Staehelin C."/>
            <person name="Deakin W.J."/>
            <person name="Raasch C."/>
            <person name="Liesegang H."/>
            <person name="Broughton W.J."/>
        </authorList>
    </citation>
    <scope>NUCLEOTIDE SEQUENCE [LARGE SCALE GENOMIC DNA]</scope>
    <source>
        <strain evidence="19">NBRC 101917 / NGR234</strain>
    </source>
</reference>
<dbReference type="PATRIC" id="fig|394.7.peg.1800"/>
<dbReference type="SMART" id="SM00388">
    <property type="entry name" value="HisKA"/>
    <property type="match status" value="1"/>
</dbReference>
<feature type="domain" description="Histidine kinase" evidence="17">
    <location>
        <begin position="448"/>
        <end position="661"/>
    </location>
</feature>
<evidence type="ECO:0000256" key="3">
    <source>
        <dbReference type="ARBA" id="ARBA00022475"/>
    </source>
</evidence>
<evidence type="ECO:0000256" key="10">
    <source>
        <dbReference type="ARBA" id="ARBA00022840"/>
    </source>
</evidence>
<dbReference type="Pfam" id="PF02743">
    <property type="entry name" value="dCache_1"/>
    <property type="match status" value="1"/>
</dbReference>
<geneLocation type="plasmid" evidence="19">
    <name>sym pNGR234b</name>
</geneLocation>
<dbReference type="PANTHER" id="PTHR43065">
    <property type="entry name" value="SENSOR HISTIDINE KINASE"/>
    <property type="match status" value="1"/>
</dbReference>
<dbReference type="EC" id="2.7.13.3" evidence="15"/>
<dbReference type="Pfam" id="PF00512">
    <property type="entry name" value="HisKA"/>
    <property type="match status" value="1"/>
</dbReference>
<evidence type="ECO:0000256" key="8">
    <source>
        <dbReference type="ARBA" id="ARBA00022741"/>
    </source>
</evidence>
<dbReference type="PROSITE" id="PS50109">
    <property type="entry name" value="HIS_KIN"/>
    <property type="match status" value="1"/>
</dbReference>
<dbReference type="InterPro" id="IPR003594">
    <property type="entry name" value="HATPase_dom"/>
</dbReference>
<evidence type="ECO:0000256" key="13">
    <source>
        <dbReference type="ARBA" id="ARBA00023136"/>
    </source>
</evidence>
<keyword evidence="8 15" id="KW-0547">Nucleotide-binding</keyword>
<dbReference type="Gene3D" id="3.30.565.10">
    <property type="entry name" value="Histidine kinase-like ATPase, C-terminal domain"/>
    <property type="match status" value="1"/>
</dbReference>
<evidence type="ECO:0000256" key="5">
    <source>
        <dbReference type="ARBA" id="ARBA00022553"/>
    </source>
</evidence>
<dbReference type="SUPFAM" id="SSF103190">
    <property type="entry name" value="Sensory domain-like"/>
    <property type="match status" value="1"/>
</dbReference>
<accession>C3KRZ0</accession>
<dbReference type="CDD" id="cd00082">
    <property type="entry name" value="HisKA"/>
    <property type="match status" value="1"/>
</dbReference>
<evidence type="ECO:0000256" key="9">
    <source>
        <dbReference type="ARBA" id="ARBA00022777"/>
    </source>
</evidence>
<evidence type="ECO:0000256" key="6">
    <source>
        <dbReference type="ARBA" id="ARBA00022679"/>
    </source>
</evidence>
<dbReference type="InterPro" id="IPR036890">
    <property type="entry name" value="HATPase_C_sf"/>
</dbReference>
<name>C3KRZ0_SINFN</name>
<evidence type="ECO:0000256" key="1">
    <source>
        <dbReference type="ARBA" id="ARBA00000085"/>
    </source>
</evidence>
<evidence type="ECO:0000256" key="16">
    <source>
        <dbReference type="SAM" id="Coils"/>
    </source>
</evidence>
<dbReference type="EMBL" id="CP000874">
    <property type="protein sequence ID" value="ACP22848.1"/>
    <property type="molecule type" value="Genomic_DNA"/>
</dbReference>
<dbReference type="InterPro" id="IPR004358">
    <property type="entry name" value="Sig_transdc_His_kin-like_C"/>
</dbReference>
<dbReference type="InterPro" id="IPR003661">
    <property type="entry name" value="HisK_dim/P_dom"/>
</dbReference>
<evidence type="ECO:0000256" key="2">
    <source>
        <dbReference type="ARBA" id="ARBA00004429"/>
    </source>
</evidence>
<comment type="subcellular location">
    <subcellularLocation>
        <location evidence="2">Cell inner membrane</location>
        <topology evidence="2">Multi-pass membrane protein</topology>
    </subcellularLocation>
</comment>
<evidence type="ECO:0000256" key="7">
    <source>
        <dbReference type="ARBA" id="ARBA00022692"/>
    </source>
</evidence>
<dbReference type="Pfam" id="PF02518">
    <property type="entry name" value="HATPase_c"/>
    <property type="match status" value="1"/>
</dbReference>
<dbReference type="Gene3D" id="1.10.287.130">
    <property type="match status" value="1"/>
</dbReference>
<dbReference type="OrthoDB" id="7568856at2"/>
<dbReference type="PANTHER" id="PTHR43065:SF46">
    <property type="entry name" value="C4-DICARBOXYLATE TRANSPORT SENSOR PROTEIN DCTB"/>
    <property type="match status" value="1"/>
</dbReference>
<protein>
    <recommendedName>
        <fullName evidence="15">C4-dicarboxylate transport sensor protein</fullName>
        <ecNumber evidence="15">2.7.13.3</ecNumber>
    </recommendedName>
</protein>
<dbReference type="Gene3D" id="3.30.450.20">
    <property type="entry name" value="PAS domain"/>
    <property type="match status" value="2"/>
</dbReference>
<evidence type="ECO:0000259" key="17">
    <source>
        <dbReference type="PROSITE" id="PS50109"/>
    </source>
</evidence>
<proteinExistence type="predicted"/>
<dbReference type="GO" id="GO:0005886">
    <property type="term" value="C:plasma membrane"/>
    <property type="evidence" value="ECO:0007669"/>
    <property type="project" value="UniProtKB-SubCell"/>
</dbReference>
<comment type="catalytic activity">
    <reaction evidence="1 15">
        <text>ATP + protein L-histidine = ADP + protein N-phospho-L-histidine.</text>
        <dbReference type="EC" id="2.7.13.3"/>
    </reaction>
</comment>
<keyword evidence="13 15" id="KW-0472">Membrane</keyword>
<evidence type="ECO:0000256" key="12">
    <source>
        <dbReference type="ARBA" id="ARBA00023012"/>
    </source>
</evidence>
<sequence length="669" mass="73558">MLSSGQARKASANKRIVNVSLTPIGNRLSSDEVHRRLATSRAGSYDPNRSLSAREEEPGHTVKYRFLFMLLVLPAAVVMLAVQGNVVATRSYMQEASAQANTALRLSVAALSGHLNRYQALPALIADHDDIKEIVTRPRDRRLRDAVNGYLKDINGLLKSSDIYVITPDGDTIAASNYDGPASFVGQNFSYRPYFQDALKGEQSRFYALGTTSLKRGYYFGSPVRVGDEIRGVIVFKVDIETIESSWQGGEYRIFVSDPEGIIFMSGNPEWLYAGILPLTPERLARTEASRRYANAILHPLPVARREVDGHALMTVSGRDNAREYLVLSHYMPDADWTVNVLTDTASVRTQALTTVAAAILLLCLAGLAVAILIQRRARLRERILMQEQAQEELERRVEERTADLARVNVQIEAEIAERRLTEQQLRQTQADLVQAGKLAGLGQMSAALSHEFNQPLAAAKTYADSAALLIERGRTNEASDNVRRISGLIDRMAAISRHLRNFARKPNEKLGAVPVEDVMHDTMEIVATRLKTANAAIDIDLGSEPLIVRAGSVRLQQVLVNVISNAADAVEGLEDRMILVRAWREDDRAVITVRDRGPGVPPAIAERIFDPFYTTKGVGKGLGLGLSISYNIVKDFGGSLTVANHAEGGAVFRIELVAVPESEREAAE</sequence>
<dbReference type="InterPro" id="IPR033479">
    <property type="entry name" value="dCache_1"/>
</dbReference>
<evidence type="ECO:0000256" key="14">
    <source>
        <dbReference type="ARBA" id="ARBA00059004"/>
    </source>
</evidence>
<gene>
    <name evidence="18" type="ordered locus">NGR_b13970</name>
</gene>
<dbReference type="Gene3D" id="6.10.250.3020">
    <property type="match status" value="1"/>
</dbReference>
<keyword evidence="6 15" id="KW-0808">Transferase</keyword>
<keyword evidence="3 15" id="KW-1003">Cell membrane</keyword>
<dbReference type="Proteomes" id="UP000001054">
    <property type="component" value="Plasmid pNGR234b"/>
</dbReference>
<dbReference type="GO" id="GO:0005524">
    <property type="term" value="F:ATP binding"/>
    <property type="evidence" value="ECO:0007669"/>
    <property type="project" value="UniProtKB-UniRule"/>
</dbReference>
<organism evidence="18 19">
    <name type="scientific">Sinorhizobium fredii (strain NBRC 101917 / NGR234)</name>
    <dbReference type="NCBI Taxonomy" id="394"/>
    <lineage>
        <taxon>Bacteria</taxon>
        <taxon>Pseudomonadati</taxon>
        <taxon>Pseudomonadota</taxon>
        <taxon>Alphaproteobacteria</taxon>
        <taxon>Hyphomicrobiales</taxon>
        <taxon>Rhizobiaceae</taxon>
        <taxon>Sinorhizobium/Ensifer group</taxon>
        <taxon>Sinorhizobium</taxon>
    </lineage>
</organism>
<evidence type="ECO:0000256" key="11">
    <source>
        <dbReference type="ARBA" id="ARBA00022989"/>
    </source>
</evidence>
<keyword evidence="19" id="KW-1185">Reference proteome</keyword>
<dbReference type="FunFam" id="1.10.287.130:FF:000049">
    <property type="entry name" value="C4-dicarboxylate transport sensor protein DctB"/>
    <property type="match status" value="1"/>
</dbReference>